<organism evidence="4 5">
    <name type="scientific">Mycena alexandri</name>
    <dbReference type="NCBI Taxonomy" id="1745969"/>
    <lineage>
        <taxon>Eukaryota</taxon>
        <taxon>Fungi</taxon>
        <taxon>Dikarya</taxon>
        <taxon>Basidiomycota</taxon>
        <taxon>Agaricomycotina</taxon>
        <taxon>Agaricomycetes</taxon>
        <taxon>Agaricomycetidae</taxon>
        <taxon>Agaricales</taxon>
        <taxon>Marasmiineae</taxon>
        <taxon>Mycenaceae</taxon>
        <taxon>Mycena</taxon>
    </lineage>
</organism>
<protein>
    <recommendedName>
        <fullName evidence="3">Fork-head domain-containing protein</fullName>
    </recommendedName>
</protein>
<dbReference type="InterPro" id="IPR036390">
    <property type="entry name" value="WH_DNA-bd_sf"/>
</dbReference>
<feature type="domain" description="Fork-head" evidence="3">
    <location>
        <begin position="45"/>
        <end position="141"/>
    </location>
</feature>
<comment type="subcellular location">
    <subcellularLocation>
        <location evidence="2">Nucleus</location>
    </subcellularLocation>
</comment>
<dbReference type="SUPFAM" id="SSF46785">
    <property type="entry name" value="Winged helix' DNA-binding domain"/>
    <property type="match status" value="1"/>
</dbReference>
<feature type="DNA-binding region" description="Fork-head" evidence="2">
    <location>
        <begin position="45"/>
        <end position="141"/>
    </location>
</feature>
<proteinExistence type="predicted"/>
<dbReference type="AlphaFoldDB" id="A0AAD6T852"/>
<dbReference type="GO" id="GO:0009653">
    <property type="term" value="P:anatomical structure morphogenesis"/>
    <property type="evidence" value="ECO:0007669"/>
    <property type="project" value="TreeGrafter"/>
</dbReference>
<dbReference type="PRINTS" id="PR00053">
    <property type="entry name" value="FORKHEAD"/>
</dbReference>
<dbReference type="InterPro" id="IPR050211">
    <property type="entry name" value="FOX_domain-containing"/>
</dbReference>
<evidence type="ECO:0000313" key="5">
    <source>
        <dbReference type="Proteomes" id="UP001218188"/>
    </source>
</evidence>
<dbReference type="PANTHER" id="PTHR11829:SF343">
    <property type="entry name" value="FORK-HEAD DOMAIN-CONTAINING PROTEIN"/>
    <property type="match status" value="1"/>
</dbReference>
<dbReference type="GO" id="GO:0000981">
    <property type="term" value="F:DNA-binding transcription factor activity, RNA polymerase II-specific"/>
    <property type="evidence" value="ECO:0007669"/>
    <property type="project" value="TreeGrafter"/>
</dbReference>
<dbReference type="InterPro" id="IPR001766">
    <property type="entry name" value="Fork_head_dom"/>
</dbReference>
<accession>A0AAD6T852</accession>
<dbReference type="GO" id="GO:0030154">
    <property type="term" value="P:cell differentiation"/>
    <property type="evidence" value="ECO:0007669"/>
    <property type="project" value="TreeGrafter"/>
</dbReference>
<dbReference type="GO" id="GO:0005634">
    <property type="term" value="C:nucleus"/>
    <property type="evidence" value="ECO:0007669"/>
    <property type="project" value="UniProtKB-SubCell"/>
</dbReference>
<dbReference type="CDD" id="cd00059">
    <property type="entry name" value="FH_FOX"/>
    <property type="match status" value="1"/>
</dbReference>
<gene>
    <name evidence="4" type="ORF">C8F04DRAFT_948290</name>
</gene>
<evidence type="ECO:0000313" key="4">
    <source>
        <dbReference type="EMBL" id="KAJ7040631.1"/>
    </source>
</evidence>
<evidence type="ECO:0000259" key="3">
    <source>
        <dbReference type="PROSITE" id="PS50039"/>
    </source>
</evidence>
<dbReference type="Proteomes" id="UP001218188">
    <property type="component" value="Unassembled WGS sequence"/>
</dbReference>
<dbReference type="Gene3D" id="1.10.10.10">
    <property type="entry name" value="Winged helix-like DNA-binding domain superfamily/Winged helix DNA-binding domain"/>
    <property type="match status" value="1"/>
</dbReference>
<dbReference type="Pfam" id="PF00250">
    <property type="entry name" value="Forkhead"/>
    <property type="match status" value="1"/>
</dbReference>
<evidence type="ECO:0000256" key="1">
    <source>
        <dbReference type="ARBA" id="ARBA00023125"/>
    </source>
</evidence>
<comment type="caution">
    <text evidence="4">The sequence shown here is derived from an EMBL/GenBank/DDBJ whole genome shotgun (WGS) entry which is preliminary data.</text>
</comment>
<evidence type="ECO:0000256" key="2">
    <source>
        <dbReference type="PROSITE-ProRule" id="PRU00089"/>
    </source>
</evidence>
<dbReference type="PANTHER" id="PTHR11829">
    <property type="entry name" value="FORKHEAD BOX PROTEIN"/>
    <property type="match status" value="1"/>
</dbReference>
<name>A0AAD6T852_9AGAR</name>
<keyword evidence="2" id="KW-0539">Nucleus</keyword>
<dbReference type="PROSITE" id="PS50039">
    <property type="entry name" value="FORK_HEAD_3"/>
    <property type="match status" value="1"/>
</dbReference>
<dbReference type="SMART" id="SM00339">
    <property type="entry name" value="FH"/>
    <property type="match status" value="1"/>
</dbReference>
<reference evidence="4" key="1">
    <citation type="submission" date="2023-03" db="EMBL/GenBank/DDBJ databases">
        <title>Massive genome expansion in bonnet fungi (Mycena s.s.) driven by repeated elements and novel gene families across ecological guilds.</title>
        <authorList>
            <consortium name="Lawrence Berkeley National Laboratory"/>
            <person name="Harder C.B."/>
            <person name="Miyauchi S."/>
            <person name="Viragh M."/>
            <person name="Kuo A."/>
            <person name="Thoen E."/>
            <person name="Andreopoulos B."/>
            <person name="Lu D."/>
            <person name="Skrede I."/>
            <person name="Drula E."/>
            <person name="Henrissat B."/>
            <person name="Morin E."/>
            <person name="Kohler A."/>
            <person name="Barry K."/>
            <person name="LaButti K."/>
            <person name="Morin E."/>
            <person name="Salamov A."/>
            <person name="Lipzen A."/>
            <person name="Mereny Z."/>
            <person name="Hegedus B."/>
            <person name="Baldrian P."/>
            <person name="Stursova M."/>
            <person name="Weitz H."/>
            <person name="Taylor A."/>
            <person name="Grigoriev I.V."/>
            <person name="Nagy L.G."/>
            <person name="Martin F."/>
            <person name="Kauserud H."/>
        </authorList>
    </citation>
    <scope>NUCLEOTIDE SEQUENCE</scope>
    <source>
        <strain evidence="4">CBHHK200</strain>
    </source>
</reference>
<dbReference type="EMBL" id="JARJCM010000021">
    <property type="protein sequence ID" value="KAJ7040631.1"/>
    <property type="molecule type" value="Genomic_DNA"/>
</dbReference>
<dbReference type="GO" id="GO:0000978">
    <property type="term" value="F:RNA polymerase II cis-regulatory region sequence-specific DNA binding"/>
    <property type="evidence" value="ECO:0007669"/>
    <property type="project" value="TreeGrafter"/>
</dbReference>
<keyword evidence="1 2" id="KW-0238">DNA-binding</keyword>
<dbReference type="InterPro" id="IPR036388">
    <property type="entry name" value="WH-like_DNA-bd_sf"/>
</dbReference>
<sequence>MTVDAEDESLNLSAKTRDLVRQQANLPPESPVNLWSLPNPNRNTRPTTTIPILIKLAICGSSSNTLTYRDICLAIAERFKWYRKSQDSKGWKGSIRHALSFHQAFRRLPEKKHRSPTKGALWTVDFSLGDGFKRTKARRRN</sequence>
<keyword evidence="5" id="KW-1185">Reference proteome</keyword>